<reference evidence="11 12" key="1">
    <citation type="submission" date="2023-06" db="EMBL/GenBank/DDBJ databases">
        <title>Campylobacter magnum sp. nov., isolated from cecal contents of domestic pigs (Sus scrofa domesticus).</title>
        <authorList>
            <person name="Papic B."/>
            <person name="Gruntar I."/>
        </authorList>
    </citation>
    <scope>NUCLEOTIDE SEQUENCE [LARGE SCALE GENOMIC DNA]</scope>
    <source>
        <strain evidence="12">34484-21</strain>
    </source>
</reference>
<keyword evidence="9" id="KW-0028">Amino-acid biosynthesis</keyword>
<protein>
    <recommendedName>
        <fullName evidence="9">Histidinol-phosphate aminotransferase</fullName>
        <ecNumber evidence="9">2.6.1.9</ecNumber>
    </recommendedName>
    <alternativeName>
        <fullName evidence="9">Imidazole acetol-phosphate transaminase</fullName>
    </alternativeName>
</protein>
<dbReference type="SUPFAM" id="SSF53383">
    <property type="entry name" value="PLP-dependent transferases"/>
    <property type="match status" value="1"/>
</dbReference>
<evidence type="ECO:0000256" key="6">
    <source>
        <dbReference type="ARBA" id="ARBA00022679"/>
    </source>
</evidence>
<dbReference type="InterPro" id="IPR015421">
    <property type="entry name" value="PyrdxlP-dep_Trfase_major"/>
</dbReference>
<dbReference type="NCBIfam" id="TIGR01141">
    <property type="entry name" value="hisC"/>
    <property type="match status" value="1"/>
</dbReference>
<evidence type="ECO:0000256" key="2">
    <source>
        <dbReference type="ARBA" id="ARBA00005011"/>
    </source>
</evidence>
<comment type="catalytic activity">
    <reaction evidence="8 9">
        <text>L-histidinol phosphate + 2-oxoglutarate = 3-(imidazol-4-yl)-2-oxopropyl phosphate + L-glutamate</text>
        <dbReference type="Rhea" id="RHEA:23744"/>
        <dbReference type="ChEBI" id="CHEBI:16810"/>
        <dbReference type="ChEBI" id="CHEBI:29985"/>
        <dbReference type="ChEBI" id="CHEBI:57766"/>
        <dbReference type="ChEBI" id="CHEBI:57980"/>
        <dbReference type="EC" id="2.6.1.9"/>
    </reaction>
</comment>
<keyword evidence="12" id="KW-1185">Reference proteome</keyword>
<evidence type="ECO:0000256" key="4">
    <source>
        <dbReference type="ARBA" id="ARBA00011738"/>
    </source>
</evidence>
<dbReference type="Gene3D" id="3.40.640.10">
    <property type="entry name" value="Type I PLP-dependent aspartate aminotransferase-like (Major domain)"/>
    <property type="match status" value="1"/>
</dbReference>
<dbReference type="HAMAP" id="MF_01023">
    <property type="entry name" value="HisC_aminotrans_2"/>
    <property type="match status" value="1"/>
</dbReference>
<dbReference type="InterPro" id="IPR015422">
    <property type="entry name" value="PyrdxlP-dep_Trfase_small"/>
</dbReference>
<dbReference type="InterPro" id="IPR005861">
    <property type="entry name" value="HisP_aminotrans"/>
</dbReference>
<evidence type="ECO:0000256" key="5">
    <source>
        <dbReference type="ARBA" id="ARBA00022576"/>
    </source>
</evidence>
<keyword evidence="7 9" id="KW-0663">Pyridoxal phosphate</keyword>
<dbReference type="GO" id="GO:0004400">
    <property type="term" value="F:histidinol-phosphate transaminase activity"/>
    <property type="evidence" value="ECO:0007669"/>
    <property type="project" value="UniProtKB-EC"/>
</dbReference>
<evidence type="ECO:0000256" key="1">
    <source>
        <dbReference type="ARBA" id="ARBA00001933"/>
    </source>
</evidence>
<evidence type="ECO:0000313" key="12">
    <source>
        <dbReference type="Proteomes" id="UP001171111"/>
    </source>
</evidence>
<feature type="modified residue" description="N6-(pyridoxal phosphate)lysine" evidence="9">
    <location>
        <position position="226"/>
    </location>
</feature>
<dbReference type="Gene3D" id="3.90.1150.10">
    <property type="entry name" value="Aspartate Aminotransferase, domain 1"/>
    <property type="match status" value="1"/>
</dbReference>
<feature type="domain" description="Aminotransferase class I/classII large" evidence="10">
    <location>
        <begin position="32"/>
        <end position="360"/>
    </location>
</feature>
<sequence>MIFNEFLENLESYEPGKPIELVAREYGIKPENIIKVASNENPFGSSPKALQAMRGCQPALYPDDSYFALKHALAVRFGCESANIIIGSGSDQVMEMAIKAVCNENRGILRAKTTFAMYDIYAKFAHAPVYKTQSEFHDLAQMAEIYTKNAANIGAVILCLPNNPLGECPDASEVYEFLELISQDTLVILDCAYMEFANFKDSKKHIKPAHVLSKFTNVLYSGTFSKAYGLGGMRVGYGLANTKLIEQISKLRPPFNITTPSLAAAIAALDDEDFVQKGIKNNFDEMPRYEAFASEFGLKFIPSYTNFIAIFTNEEKNSSILADNLLKKGIILRNLKSYGLNAVRITIGTKKQNDKVLEALRAEFA</sequence>
<dbReference type="InterPro" id="IPR015424">
    <property type="entry name" value="PyrdxlP-dep_Trfase"/>
</dbReference>
<comment type="cofactor">
    <cofactor evidence="1 9">
        <name>pyridoxal 5'-phosphate</name>
        <dbReference type="ChEBI" id="CHEBI:597326"/>
    </cofactor>
</comment>
<keyword evidence="6 9" id="KW-0808">Transferase</keyword>
<dbReference type="PANTHER" id="PTHR43643:SF3">
    <property type="entry name" value="HISTIDINOL-PHOSPHATE AMINOTRANSFERASE"/>
    <property type="match status" value="1"/>
</dbReference>
<evidence type="ECO:0000313" key="11">
    <source>
        <dbReference type="EMBL" id="MDO2409823.1"/>
    </source>
</evidence>
<organism evidence="11 12">
    <name type="scientific">Campylobacter magnus</name>
    <dbReference type="NCBI Taxonomy" id="3026462"/>
    <lineage>
        <taxon>Bacteria</taxon>
        <taxon>Pseudomonadati</taxon>
        <taxon>Campylobacterota</taxon>
        <taxon>Epsilonproteobacteria</taxon>
        <taxon>Campylobacterales</taxon>
        <taxon>Campylobacteraceae</taxon>
        <taxon>Campylobacter</taxon>
    </lineage>
</organism>
<dbReference type="Proteomes" id="UP001171111">
    <property type="component" value="Unassembled WGS sequence"/>
</dbReference>
<dbReference type="InterPro" id="IPR004839">
    <property type="entry name" value="Aminotransferase_I/II_large"/>
</dbReference>
<proteinExistence type="inferred from homology"/>
<dbReference type="EC" id="2.6.1.9" evidence="9"/>
<dbReference type="EMBL" id="JAULJQ010000008">
    <property type="protein sequence ID" value="MDO2409823.1"/>
    <property type="molecule type" value="Genomic_DNA"/>
</dbReference>
<keyword evidence="9" id="KW-0368">Histidine biosynthesis</keyword>
<comment type="similarity">
    <text evidence="3 9">Belongs to the class-II pyridoxal-phosphate-dependent aminotransferase family. Histidinol-phosphate aminotransferase subfamily.</text>
</comment>
<evidence type="ECO:0000256" key="9">
    <source>
        <dbReference type="HAMAP-Rule" id="MF_01023"/>
    </source>
</evidence>
<comment type="subunit">
    <text evidence="4 9">Homodimer.</text>
</comment>
<dbReference type="InterPro" id="IPR050106">
    <property type="entry name" value="HistidinolP_aminotransfase"/>
</dbReference>
<dbReference type="PANTHER" id="PTHR43643">
    <property type="entry name" value="HISTIDINOL-PHOSPHATE AMINOTRANSFERASE 2"/>
    <property type="match status" value="1"/>
</dbReference>
<gene>
    <name evidence="9 11" type="primary">hisC</name>
    <name evidence="11" type="ORF">Q2362_06895</name>
</gene>
<dbReference type="Pfam" id="PF00155">
    <property type="entry name" value="Aminotran_1_2"/>
    <property type="match status" value="1"/>
</dbReference>
<comment type="caution">
    <text evidence="11">The sequence shown here is derived from an EMBL/GenBank/DDBJ whole genome shotgun (WGS) entry which is preliminary data.</text>
</comment>
<dbReference type="PROSITE" id="PS00599">
    <property type="entry name" value="AA_TRANSFER_CLASS_2"/>
    <property type="match status" value="1"/>
</dbReference>
<evidence type="ECO:0000256" key="3">
    <source>
        <dbReference type="ARBA" id="ARBA00007970"/>
    </source>
</evidence>
<evidence type="ECO:0000259" key="10">
    <source>
        <dbReference type="Pfam" id="PF00155"/>
    </source>
</evidence>
<evidence type="ECO:0000256" key="8">
    <source>
        <dbReference type="ARBA" id="ARBA00047481"/>
    </source>
</evidence>
<dbReference type="CDD" id="cd00609">
    <property type="entry name" value="AAT_like"/>
    <property type="match status" value="1"/>
</dbReference>
<evidence type="ECO:0000256" key="7">
    <source>
        <dbReference type="ARBA" id="ARBA00022898"/>
    </source>
</evidence>
<accession>A0ABT8TA28</accession>
<dbReference type="InterPro" id="IPR001917">
    <property type="entry name" value="Aminotrans_II_pyridoxalP_BS"/>
</dbReference>
<comment type="pathway">
    <text evidence="2 9">Amino-acid biosynthesis; L-histidine biosynthesis; L-histidine from 5-phospho-alpha-D-ribose 1-diphosphate: step 7/9.</text>
</comment>
<keyword evidence="5 9" id="KW-0032">Aminotransferase</keyword>
<dbReference type="RefSeq" id="WP_302244604.1">
    <property type="nucleotide sequence ID" value="NZ_JAULJQ010000008.1"/>
</dbReference>
<name>A0ABT8TA28_9BACT</name>